<evidence type="ECO:0000256" key="2">
    <source>
        <dbReference type="ARBA" id="ARBA00022598"/>
    </source>
</evidence>
<reference evidence="6 7" key="1">
    <citation type="submission" date="2012-10" db="EMBL/GenBank/DDBJ databases">
        <authorList>
            <person name="Zafar N."/>
            <person name="Inman J."/>
            <person name="Hall N."/>
            <person name="Lorenzi H."/>
            <person name="Caler E."/>
        </authorList>
    </citation>
    <scope>NUCLEOTIDE SEQUENCE [LARGE SCALE GENOMIC DNA]</scope>
    <source>
        <strain evidence="6 7">IP1</strain>
    </source>
</reference>
<dbReference type="GeneID" id="14885346"/>
<dbReference type="GO" id="GO:0005524">
    <property type="term" value="F:ATP binding"/>
    <property type="evidence" value="ECO:0007669"/>
    <property type="project" value="UniProtKB-KW"/>
</dbReference>
<dbReference type="PANTHER" id="PTHR43272:SF83">
    <property type="entry name" value="ACYL-COA SYNTHETASE LONG-CHAIN, ISOFORM J"/>
    <property type="match status" value="1"/>
</dbReference>
<keyword evidence="3" id="KW-0547">Nucleotide-binding</keyword>
<dbReference type="AlphaFoldDB" id="L7FMG9"/>
<organism evidence="6 7">
    <name type="scientific">Entamoeba invadens IP1</name>
    <dbReference type="NCBI Taxonomy" id="370355"/>
    <lineage>
        <taxon>Eukaryota</taxon>
        <taxon>Amoebozoa</taxon>
        <taxon>Evosea</taxon>
        <taxon>Archamoebae</taxon>
        <taxon>Mastigamoebida</taxon>
        <taxon>Entamoebidae</taxon>
        <taxon>Entamoeba</taxon>
    </lineage>
</organism>
<dbReference type="GO" id="GO:0005886">
    <property type="term" value="C:plasma membrane"/>
    <property type="evidence" value="ECO:0007669"/>
    <property type="project" value="TreeGrafter"/>
</dbReference>
<dbReference type="RefSeq" id="XP_004185692.1">
    <property type="nucleotide sequence ID" value="XM_004185644.1"/>
</dbReference>
<dbReference type="VEuPathDB" id="AmoebaDB:EIN_296560"/>
<keyword evidence="4" id="KW-0067">ATP-binding</keyword>
<dbReference type="OMA" id="PLMKCNT"/>
<accession>L7FMG9</accession>
<dbReference type="Gene3D" id="3.40.50.12780">
    <property type="entry name" value="N-terminal domain of ligase-like"/>
    <property type="match status" value="1"/>
</dbReference>
<dbReference type="GO" id="GO:0005811">
    <property type="term" value="C:lipid droplet"/>
    <property type="evidence" value="ECO:0007669"/>
    <property type="project" value="TreeGrafter"/>
</dbReference>
<proteinExistence type="inferred from homology"/>
<dbReference type="PANTHER" id="PTHR43272">
    <property type="entry name" value="LONG-CHAIN-FATTY-ACID--COA LIGASE"/>
    <property type="match status" value="1"/>
</dbReference>
<evidence type="ECO:0000256" key="3">
    <source>
        <dbReference type="ARBA" id="ARBA00022741"/>
    </source>
</evidence>
<dbReference type="Proteomes" id="UP000014680">
    <property type="component" value="Unassembled WGS sequence"/>
</dbReference>
<dbReference type="KEGG" id="eiv:EIN_296560"/>
<name>L7FMG9_ENTIV</name>
<dbReference type="SUPFAM" id="SSF56801">
    <property type="entry name" value="Acetyl-CoA synthetase-like"/>
    <property type="match status" value="1"/>
</dbReference>
<evidence type="ECO:0000313" key="6">
    <source>
        <dbReference type="EMBL" id="ELP86346.1"/>
    </source>
</evidence>
<dbReference type="InterPro" id="IPR042099">
    <property type="entry name" value="ANL_N_sf"/>
</dbReference>
<dbReference type="GO" id="GO:0035336">
    <property type="term" value="P:long-chain fatty-acyl-CoA metabolic process"/>
    <property type="evidence" value="ECO:0007669"/>
    <property type="project" value="TreeGrafter"/>
</dbReference>
<dbReference type="OrthoDB" id="2962993at2759"/>
<dbReference type="InterPro" id="IPR000873">
    <property type="entry name" value="AMP-dep_synth/lig_dom"/>
</dbReference>
<dbReference type="EC" id="6.2.1.3" evidence="6"/>
<evidence type="ECO:0000313" key="7">
    <source>
        <dbReference type="Proteomes" id="UP000014680"/>
    </source>
</evidence>
<keyword evidence="7" id="KW-1185">Reference proteome</keyword>
<evidence type="ECO:0000256" key="1">
    <source>
        <dbReference type="ARBA" id="ARBA00006432"/>
    </source>
</evidence>
<feature type="domain" description="AMP-dependent synthetase/ligase" evidence="5">
    <location>
        <begin position="103"/>
        <end position="550"/>
    </location>
</feature>
<dbReference type="GO" id="GO:0005783">
    <property type="term" value="C:endoplasmic reticulum"/>
    <property type="evidence" value="ECO:0007669"/>
    <property type="project" value="TreeGrafter"/>
</dbReference>
<dbReference type="Pfam" id="PF00501">
    <property type="entry name" value="AMP-binding"/>
    <property type="match status" value="1"/>
</dbReference>
<dbReference type="EMBL" id="KB206986">
    <property type="protein sequence ID" value="ELP86346.1"/>
    <property type="molecule type" value="Genomic_DNA"/>
</dbReference>
<dbReference type="GO" id="GO:0004467">
    <property type="term" value="F:long-chain fatty acid-CoA ligase activity"/>
    <property type="evidence" value="ECO:0007669"/>
    <property type="project" value="UniProtKB-EC"/>
</dbReference>
<gene>
    <name evidence="6" type="ORF">EIN_296560</name>
</gene>
<evidence type="ECO:0000256" key="4">
    <source>
        <dbReference type="ARBA" id="ARBA00022840"/>
    </source>
</evidence>
<comment type="similarity">
    <text evidence="1">Belongs to the ATP-dependent AMP-binding enzyme family.</text>
</comment>
<keyword evidence="2 6" id="KW-0436">Ligase</keyword>
<protein>
    <submittedName>
        <fullName evidence="6">Long-chain-fatty-acid--CoA ligase, putative</fullName>
        <ecNumber evidence="6">6.2.1.3</ecNumber>
    </submittedName>
</protein>
<evidence type="ECO:0000259" key="5">
    <source>
        <dbReference type="Pfam" id="PF00501"/>
    </source>
</evidence>
<sequence length="739" mass="84240">MYTELCVALGVVIATLLYFLRTKPMDQTLFGYWTGKAEKGESRIRRTASGKDELIDRPDQGFLSLYELLQSFPTKGKKEFVGYRTCLEKVPAKTVATTENGKTINKTIFNYKMSDYKYLSDKEYYNYIKQVSFGLKELGFKKGDKIGIYCETRYEWLAFVFACSCRGITVVTVYATLGGDSVNTALEETGVCALLISEETFDKVKHLKIFEKGIKLISCDDISEHDLNQKTKEKTEKEFLMDYWNKHSFTTLSKIIELTKESWTINAEGVVESTITDDPPKPEDVAMIIYTSGTAKEPKGVVALHKNLLPITWSYYHKMGYNSTTRYICYLPLAHIFELAVELCNLVYSGTIGYSSQRTLTQAYMHNSKCDLHAFNPTFMNGVPLVFNRIKKILVDKVDHSPTVQRLLFNLCFYIKRELYVKMQMRPRLLFYPLIKLTDILVFNGIKKTLFGTSLTGIIMGGSPLSQDLQEFLQVVLGGVDIMQGYGLTEACGPVANMPHGDYAYATIGALYPNFEAKLVGVEEMGYSVDGKIPQGELLIRGPSLFKEYFNRPEETQMAITTDGWFKTGDIAEIREDGRIRIIDRKKNLVKQPCGEYVSLEKLEMVYSAAKEVESFFAIASGLYDFTVGLVKVQKTVLLDFCKENNMSEKEAIDSPVFEKYVLGRLRVVDKELNSREKVKYIKVIEEEWSPETGELTAALKFKRNFIASKYKSTIDKLFAECCCFFNNYNIYIFIKQII</sequence>